<evidence type="ECO:0000256" key="1">
    <source>
        <dbReference type="SAM" id="Phobius"/>
    </source>
</evidence>
<name>A0A3M7PXY7_BRAPC</name>
<keyword evidence="1" id="KW-0472">Membrane</keyword>
<evidence type="ECO:0000313" key="2">
    <source>
        <dbReference type="EMBL" id="RNA03611.1"/>
    </source>
</evidence>
<dbReference type="EMBL" id="REGN01008419">
    <property type="protein sequence ID" value="RNA03611.1"/>
    <property type="molecule type" value="Genomic_DNA"/>
</dbReference>
<keyword evidence="1" id="KW-1133">Transmembrane helix</keyword>
<dbReference type="Proteomes" id="UP000276133">
    <property type="component" value="Unassembled WGS sequence"/>
</dbReference>
<sequence>MVLGSYFNAKVCLMIIIVFKKLLEQTFSSNELIIIIHYLVSSGKLYSNAQIIIKNFRKFPILTNCFLKKMFHVPMSLKRGSSFMFNAFVFPIFIISLN</sequence>
<dbReference type="AlphaFoldDB" id="A0A3M7PXY7"/>
<reference evidence="2 3" key="1">
    <citation type="journal article" date="2018" name="Sci. Rep.">
        <title>Genomic signatures of local adaptation to the degree of environmental predictability in rotifers.</title>
        <authorList>
            <person name="Franch-Gras L."/>
            <person name="Hahn C."/>
            <person name="Garcia-Roger E.M."/>
            <person name="Carmona M.J."/>
            <person name="Serra M."/>
            <person name="Gomez A."/>
        </authorList>
    </citation>
    <scope>NUCLEOTIDE SEQUENCE [LARGE SCALE GENOMIC DNA]</scope>
    <source>
        <strain evidence="2">HYR1</strain>
    </source>
</reference>
<protein>
    <submittedName>
        <fullName evidence="2">Uncharacterized protein</fullName>
    </submittedName>
</protein>
<organism evidence="2 3">
    <name type="scientific">Brachionus plicatilis</name>
    <name type="common">Marine rotifer</name>
    <name type="synonym">Brachionus muelleri</name>
    <dbReference type="NCBI Taxonomy" id="10195"/>
    <lineage>
        <taxon>Eukaryota</taxon>
        <taxon>Metazoa</taxon>
        <taxon>Spiralia</taxon>
        <taxon>Gnathifera</taxon>
        <taxon>Rotifera</taxon>
        <taxon>Eurotatoria</taxon>
        <taxon>Monogononta</taxon>
        <taxon>Pseudotrocha</taxon>
        <taxon>Ploima</taxon>
        <taxon>Brachionidae</taxon>
        <taxon>Brachionus</taxon>
    </lineage>
</organism>
<gene>
    <name evidence="2" type="ORF">BpHYR1_024412</name>
</gene>
<keyword evidence="3" id="KW-1185">Reference proteome</keyword>
<proteinExistence type="predicted"/>
<accession>A0A3M7PXY7</accession>
<evidence type="ECO:0000313" key="3">
    <source>
        <dbReference type="Proteomes" id="UP000276133"/>
    </source>
</evidence>
<keyword evidence="1" id="KW-0812">Transmembrane</keyword>
<comment type="caution">
    <text evidence="2">The sequence shown here is derived from an EMBL/GenBank/DDBJ whole genome shotgun (WGS) entry which is preliminary data.</text>
</comment>
<feature type="transmembrane region" description="Helical" evidence="1">
    <location>
        <begin position="77"/>
        <end position="97"/>
    </location>
</feature>